<keyword evidence="3" id="KW-1185">Reference proteome</keyword>
<dbReference type="GO" id="GO:0006352">
    <property type="term" value="P:DNA-templated transcription initiation"/>
    <property type="evidence" value="ECO:0007669"/>
    <property type="project" value="InterPro"/>
</dbReference>
<dbReference type="OrthoDB" id="9789355at2"/>
<dbReference type="Gene3D" id="1.10.1740.10">
    <property type="match status" value="1"/>
</dbReference>
<evidence type="ECO:0000259" key="1">
    <source>
        <dbReference type="Pfam" id="PF04542"/>
    </source>
</evidence>
<dbReference type="InterPro" id="IPR013325">
    <property type="entry name" value="RNA_pol_sigma_r2"/>
</dbReference>
<dbReference type="GO" id="GO:0003700">
    <property type="term" value="F:DNA-binding transcription factor activity"/>
    <property type="evidence" value="ECO:0007669"/>
    <property type="project" value="InterPro"/>
</dbReference>
<sequence length="94" mass="10762">MLIFLAVIDDVVKRDKLEEMYVLYKKDLIYTAYKILGDYHEAEDVVQTAILKVSEHLDKLQDINCNKTRSFIVVIVRNLVINIYLSGVTSTPAA</sequence>
<dbReference type="AlphaFoldDB" id="A0A6I0FC39"/>
<proteinExistence type="predicted"/>
<dbReference type="SUPFAM" id="SSF88946">
    <property type="entry name" value="Sigma2 domain of RNA polymerase sigma factors"/>
    <property type="match status" value="1"/>
</dbReference>
<gene>
    <name evidence="2" type="ORF">F8154_06180</name>
</gene>
<evidence type="ECO:0000313" key="3">
    <source>
        <dbReference type="Proteomes" id="UP000432715"/>
    </source>
</evidence>
<protein>
    <submittedName>
        <fullName evidence="2">Sigma-70 family RNA polymerase sigma factor</fullName>
    </submittedName>
</protein>
<dbReference type="RefSeq" id="WP_151860733.1">
    <property type="nucleotide sequence ID" value="NZ_WBZC01000018.1"/>
</dbReference>
<dbReference type="InterPro" id="IPR007627">
    <property type="entry name" value="RNA_pol_sigma70_r2"/>
</dbReference>
<accession>A0A6I0FC39</accession>
<comment type="caution">
    <text evidence="2">The sequence shown here is derived from an EMBL/GenBank/DDBJ whole genome shotgun (WGS) entry which is preliminary data.</text>
</comment>
<dbReference type="Proteomes" id="UP000432715">
    <property type="component" value="Unassembled WGS sequence"/>
</dbReference>
<evidence type="ECO:0000313" key="2">
    <source>
        <dbReference type="EMBL" id="KAB3535525.1"/>
    </source>
</evidence>
<dbReference type="Pfam" id="PF04542">
    <property type="entry name" value="Sigma70_r2"/>
    <property type="match status" value="1"/>
</dbReference>
<feature type="domain" description="RNA polymerase sigma-70 region 2" evidence="1">
    <location>
        <begin position="21"/>
        <end position="82"/>
    </location>
</feature>
<reference evidence="2 3" key="1">
    <citation type="submission" date="2019-10" db="EMBL/GenBank/DDBJ databases">
        <title>Alkaliphilus serpentinus sp. nov. and Alkaliphilus pronyensis sp. nov., two novel anaerobic alkaliphilic species isolated from the serpentinized-hosted hydrothermal field of the Prony Bay (New Caledonia).</title>
        <authorList>
            <person name="Postec A."/>
        </authorList>
    </citation>
    <scope>NUCLEOTIDE SEQUENCE [LARGE SCALE GENOMIC DNA]</scope>
    <source>
        <strain evidence="2 3">LacV</strain>
    </source>
</reference>
<organism evidence="2 3">
    <name type="scientific">Alkaliphilus pronyensis</name>
    <dbReference type="NCBI Taxonomy" id="1482732"/>
    <lineage>
        <taxon>Bacteria</taxon>
        <taxon>Bacillati</taxon>
        <taxon>Bacillota</taxon>
        <taxon>Clostridia</taxon>
        <taxon>Peptostreptococcales</taxon>
        <taxon>Natronincolaceae</taxon>
        <taxon>Alkaliphilus</taxon>
    </lineage>
</organism>
<name>A0A6I0FC39_9FIRM</name>
<dbReference type="EMBL" id="WBZC01000018">
    <property type="protein sequence ID" value="KAB3535525.1"/>
    <property type="molecule type" value="Genomic_DNA"/>
</dbReference>